<comment type="caution">
    <text evidence="1">The sequence shown here is derived from an EMBL/GenBank/DDBJ whole genome shotgun (WGS) entry which is preliminary data.</text>
</comment>
<evidence type="ECO:0000313" key="2">
    <source>
        <dbReference type="Proteomes" id="UP001524478"/>
    </source>
</evidence>
<dbReference type="SUPFAM" id="SSF52266">
    <property type="entry name" value="SGNH hydrolase"/>
    <property type="match status" value="1"/>
</dbReference>
<sequence>MERQKIFVIGDSVSIHYGPYLREMIKDKFDYDRKKGIGQALTDLDKPIGGNAGDSRMVLEYLIEEYQKNARYDILVINCGLHDIRVDRFSNKIQVDLEEYKLNLIKIIKISKMMANKIIWIGLTPIIDEIHNLRKEGFLRYSKDVENYDNAAKQIMKEYNIPYIDIYNFTKNLGTDIYLDHVHFKEEVKKLQAAFIAGYLNCT</sequence>
<reference evidence="1 2" key="1">
    <citation type="submission" date="2022-06" db="EMBL/GenBank/DDBJ databases">
        <title>Isolation of gut microbiota from human fecal samples.</title>
        <authorList>
            <person name="Pamer E.G."/>
            <person name="Barat B."/>
            <person name="Waligurski E."/>
            <person name="Medina S."/>
            <person name="Paddock L."/>
            <person name="Mostad J."/>
        </authorList>
    </citation>
    <scope>NUCLEOTIDE SEQUENCE [LARGE SCALE GENOMIC DNA]</scope>
    <source>
        <strain evidence="1 2">DFI.7.95</strain>
    </source>
</reference>
<dbReference type="Gene3D" id="3.40.50.1110">
    <property type="entry name" value="SGNH hydrolase"/>
    <property type="match status" value="1"/>
</dbReference>
<accession>A0ABT1SC36</accession>
<dbReference type="GO" id="GO:0016787">
    <property type="term" value="F:hydrolase activity"/>
    <property type="evidence" value="ECO:0007669"/>
    <property type="project" value="UniProtKB-KW"/>
</dbReference>
<dbReference type="Pfam" id="PF00657">
    <property type="entry name" value="Lipase_GDSL"/>
    <property type="match status" value="1"/>
</dbReference>
<evidence type="ECO:0000313" key="1">
    <source>
        <dbReference type="EMBL" id="MCQ4924028.1"/>
    </source>
</evidence>
<organism evidence="1 2">
    <name type="scientific">Tissierella carlieri</name>
    <dbReference type="NCBI Taxonomy" id="689904"/>
    <lineage>
        <taxon>Bacteria</taxon>
        <taxon>Bacillati</taxon>
        <taxon>Bacillota</taxon>
        <taxon>Tissierellia</taxon>
        <taxon>Tissierellales</taxon>
        <taxon>Tissierellaceae</taxon>
        <taxon>Tissierella</taxon>
    </lineage>
</organism>
<proteinExistence type="predicted"/>
<dbReference type="InterPro" id="IPR036514">
    <property type="entry name" value="SGNH_hydro_sf"/>
</dbReference>
<dbReference type="CDD" id="cd00229">
    <property type="entry name" value="SGNH_hydrolase"/>
    <property type="match status" value="1"/>
</dbReference>
<keyword evidence="1" id="KW-0378">Hydrolase</keyword>
<dbReference type="InterPro" id="IPR001087">
    <property type="entry name" value="GDSL"/>
</dbReference>
<name>A0ABT1SC36_9FIRM</name>
<gene>
    <name evidence="1" type="ORF">NE686_13080</name>
</gene>
<dbReference type="EMBL" id="JANGAC010000010">
    <property type="protein sequence ID" value="MCQ4924028.1"/>
    <property type="molecule type" value="Genomic_DNA"/>
</dbReference>
<dbReference type="Proteomes" id="UP001524478">
    <property type="component" value="Unassembled WGS sequence"/>
</dbReference>
<dbReference type="RefSeq" id="WP_256311856.1">
    <property type="nucleotide sequence ID" value="NZ_JANGAC010000010.1"/>
</dbReference>
<protein>
    <submittedName>
        <fullName evidence="1">SGNH/GDSL hydrolase family protein</fullName>
    </submittedName>
</protein>
<keyword evidence="2" id="KW-1185">Reference proteome</keyword>